<proteinExistence type="predicted"/>
<keyword evidence="2" id="KW-1185">Reference proteome</keyword>
<dbReference type="EMBL" id="JANRMS010000822">
    <property type="protein sequence ID" value="KAJ3533972.1"/>
    <property type="molecule type" value="Genomic_DNA"/>
</dbReference>
<organism evidence="1 2">
    <name type="scientific">Fusarium decemcellulare</name>
    <dbReference type="NCBI Taxonomy" id="57161"/>
    <lineage>
        <taxon>Eukaryota</taxon>
        <taxon>Fungi</taxon>
        <taxon>Dikarya</taxon>
        <taxon>Ascomycota</taxon>
        <taxon>Pezizomycotina</taxon>
        <taxon>Sordariomycetes</taxon>
        <taxon>Hypocreomycetidae</taxon>
        <taxon>Hypocreales</taxon>
        <taxon>Nectriaceae</taxon>
        <taxon>Fusarium</taxon>
        <taxon>Fusarium decemcellulare species complex</taxon>
    </lineage>
</organism>
<dbReference type="Proteomes" id="UP001148629">
    <property type="component" value="Unassembled WGS sequence"/>
</dbReference>
<gene>
    <name evidence="1" type="ORF">NM208_g7749</name>
</gene>
<accession>A0ACC1S7Z0</accession>
<sequence length="150" mass="16868">MTSNVDSGASIEVHDSSTNGATSSAATESRGNMAVSEVKFVESDNDDKNKAVTEEFKEALKEYDIVAVDFFATWCEPCKAIAPFFAHCYELDKFKDFRFIKVNVDELTELCEELQVRSMPTFQLYRRGEKVGEVQGTDRAELMELLEKGL</sequence>
<reference evidence="1" key="1">
    <citation type="submission" date="2022-08" db="EMBL/GenBank/DDBJ databases">
        <title>Genome Sequence of Fusarium decemcellulare.</title>
        <authorList>
            <person name="Buettner E."/>
        </authorList>
    </citation>
    <scope>NUCLEOTIDE SEQUENCE</scope>
    <source>
        <strain evidence="1">Babe19</strain>
    </source>
</reference>
<evidence type="ECO:0000313" key="1">
    <source>
        <dbReference type="EMBL" id="KAJ3533972.1"/>
    </source>
</evidence>
<protein>
    <submittedName>
        <fullName evidence="1">Uncharacterized protein</fullName>
    </submittedName>
</protein>
<evidence type="ECO:0000313" key="2">
    <source>
        <dbReference type="Proteomes" id="UP001148629"/>
    </source>
</evidence>
<name>A0ACC1S7Z0_9HYPO</name>
<comment type="caution">
    <text evidence="1">The sequence shown here is derived from an EMBL/GenBank/DDBJ whole genome shotgun (WGS) entry which is preliminary data.</text>
</comment>